<dbReference type="InterPro" id="IPR023393">
    <property type="entry name" value="START-like_dom_sf"/>
</dbReference>
<dbReference type="EMBL" id="BSTI01000001">
    <property type="protein sequence ID" value="GLY64142.1"/>
    <property type="molecule type" value="Genomic_DNA"/>
</dbReference>
<evidence type="ECO:0000256" key="1">
    <source>
        <dbReference type="ARBA" id="ARBA00006817"/>
    </source>
</evidence>
<comment type="caution">
    <text evidence="3">The sequence shown here is derived from an EMBL/GenBank/DDBJ whole genome shotgun (WGS) entry which is preliminary data.</text>
</comment>
<organism evidence="3 4">
    <name type="scientific">Amycolatopsis taiwanensis</name>
    <dbReference type="NCBI Taxonomy" id="342230"/>
    <lineage>
        <taxon>Bacteria</taxon>
        <taxon>Bacillati</taxon>
        <taxon>Actinomycetota</taxon>
        <taxon>Actinomycetes</taxon>
        <taxon>Pseudonocardiales</taxon>
        <taxon>Pseudonocardiaceae</taxon>
        <taxon>Amycolatopsis</taxon>
    </lineage>
</organism>
<dbReference type="InterPro" id="IPR013538">
    <property type="entry name" value="ASHA1/2-like_C"/>
</dbReference>
<proteinExistence type="inferred from homology"/>
<evidence type="ECO:0000259" key="2">
    <source>
        <dbReference type="Pfam" id="PF08327"/>
    </source>
</evidence>
<dbReference type="Proteomes" id="UP001165136">
    <property type="component" value="Unassembled WGS sequence"/>
</dbReference>
<dbReference type="Gene3D" id="3.30.530.20">
    <property type="match status" value="1"/>
</dbReference>
<evidence type="ECO:0000313" key="4">
    <source>
        <dbReference type="Proteomes" id="UP001165136"/>
    </source>
</evidence>
<comment type="similarity">
    <text evidence="1">Belongs to the AHA1 family.</text>
</comment>
<accession>A0A9W6QY17</accession>
<keyword evidence="4" id="KW-1185">Reference proteome</keyword>
<gene>
    <name evidence="3" type="ORF">Atai01_07610</name>
</gene>
<dbReference type="Pfam" id="PF08327">
    <property type="entry name" value="AHSA1"/>
    <property type="match status" value="1"/>
</dbReference>
<protein>
    <recommendedName>
        <fullName evidence="2">Activator of Hsp90 ATPase homologue 1/2-like C-terminal domain-containing protein</fullName>
    </recommendedName>
</protein>
<evidence type="ECO:0000313" key="3">
    <source>
        <dbReference type="EMBL" id="GLY64142.1"/>
    </source>
</evidence>
<name>A0A9W6QY17_9PSEU</name>
<reference evidence="3" key="1">
    <citation type="submission" date="2023-03" db="EMBL/GenBank/DDBJ databases">
        <title>Amycolatopsis taiwanensis NBRC 103393.</title>
        <authorList>
            <person name="Ichikawa N."/>
            <person name="Sato H."/>
            <person name="Tonouchi N."/>
        </authorList>
    </citation>
    <scope>NUCLEOTIDE SEQUENCE</scope>
    <source>
        <strain evidence="3">NBRC 103393</strain>
    </source>
</reference>
<dbReference type="SUPFAM" id="SSF55961">
    <property type="entry name" value="Bet v1-like"/>
    <property type="match status" value="1"/>
</dbReference>
<sequence>MIDPTPETTPEGEPVLDGTLETIDGRLALRFERTLAFPVERVWRAVSEPAELARWFPAVVDWTPATGETFEAGGATLEVTEVDPPHLLAWTYAGQLQRFELSEHEGGCRLVFTHVIDDRRLSAQTATGWQTYLFRLDSLLAGEDLSEEEAHKQWEEIHEGYAERFDVDPEPGRQFAAALRANL</sequence>
<feature type="domain" description="Activator of Hsp90 ATPase homologue 1/2-like C-terminal" evidence="2">
    <location>
        <begin position="37"/>
        <end position="140"/>
    </location>
</feature>
<dbReference type="AlphaFoldDB" id="A0A9W6QY17"/>